<proteinExistence type="predicted"/>
<dbReference type="AlphaFoldDB" id="A0A7W9J0Z9"/>
<dbReference type="SUPFAM" id="SSF53335">
    <property type="entry name" value="S-adenosyl-L-methionine-dependent methyltransferases"/>
    <property type="match status" value="1"/>
</dbReference>
<dbReference type="Gene3D" id="3.40.50.150">
    <property type="entry name" value="Vaccinia Virus protein VP39"/>
    <property type="match status" value="1"/>
</dbReference>
<reference evidence="2 3" key="1">
    <citation type="submission" date="2020-08" db="EMBL/GenBank/DDBJ databases">
        <title>Sequencing the genomes of 1000 actinobacteria strains.</title>
        <authorList>
            <person name="Klenk H.-P."/>
        </authorList>
    </citation>
    <scope>NUCLEOTIDE SEQUENCE [LARGE SCALE GENOMIC DNA]</scope>
    <source>
        <strain evidence="2 3">DSM 28967</strain>
    </source>
</reference>
<sequence>MKTPSAHAVSQYAGSSERLRARMAVHEFSTNPQGWFGWLGERLGAQGDVLEVGAGTGKLWGEVSAGGARLTLTDASAAMCEELRRVPGAVVRRADAAHLPFADASFDLVIANHMLYHLDDPAVALAEFARVLRPGGRLVAALNGREHMAELRDLGPAVGRPDLLRGMVLNDLVTENAGALVAERFTDVAVETYPDDLRIPTVEPVLAYLDSLSSGPLDPGQRAATRELVQAKIDADGYFFVRKSVGLVTASR</sequence>
<name>A0A7W9J0Z9_9ACTN</name>
<evidence type="ECO:0000313" key="3">
    <source>
        <dbReference type="Proteomes" id="UP000549971"/>
    </source>
</evidence>
<dbReference type="Pfam" id="PF08241">
    <property type="entry name" value="Methyltransf_11"/>
    <property type="match status" value="1"/>
</dbReference>
<evidence type="ECO:0000259" key="1">
    <source>
        <dbReference type="Pfam" id="PF08241"/>
    </source>
</evidence>
<dbReference type="InterPro" id="IPR013216">
    <property type="entry name" value="Methyltransf_11"/>
</dbReference>
<dbReference type="CDD" id="cd02440">
    <property type="entry name" value="AdoMet_MTases"/>
    <property type="match status" value="1"/>
</dbReference>
<dbReference type="PANTHER" id="PTHR42912">
    <property type="entry name" value="METHYLTRANSFERASE"/>
    <property type="match status" value="1"/>
</dbReference>
<keyword evidence="3" id="KW-1185">Reference proteome</keyword>
<dbReference type="Proteomes" id="UP000549971">
    <property type="component" value="Unassembled WGS sequence"/>
</dbReference>
<keyword evidence="2" id="KW-0808">Transferase</keyword>
<accession>A0A7W9J0Z9</accession>
<dbReference type="InterPro" id="IPR050508">
    <property type="entry name" value="Methyltransf_Superfamily"/>
</dbReference>
<gene>
    <name evidence="2" type="ORF">HDA39_000365</name>
</gene>
<protein>
    <submittedName>
        <fullName evidence="2">SAM-dependent methyltransferase</fullName>
    </submittedName>
</protein>
<comment type="caution">
    <text evidence="2">The sequence shown here is derived from an EMBL/GenBank/DDBJ whole genome shotgun (WGS) entry which is preliminary data.</text>
</comment>
<dbReference type="GO" id="GO:0032259">
    <property type="term" value="P:methylation"/>
    <property type="evidence" value="ECO:0007669"/>
    <property type="project" value="UniProtKB-KW"/>
</dbReference>
<dbReference type="EMBL" id="JACHMY010000001">
    <property type="protein sequence ID" value="MBB5833631.1"/>
    <property type="molecule type" value="Genomic_DNA"/>
</dbReference>
<feature type="domain" description="Methyltransferase type 11" evidence="1">
    <location>
        <begin position="50"/>
        <end position="139"/>
    </location>
</feature>
<dbReference type="RefSeq" id="WP_184793498.1">
    <property type="nucleotide sequence ID" value="NZ_JACHMY010000001.1"/>
</dbReference>
<dbReference type="GO" id="GO:0008757">
    <property type="term" value="F:S-adenosylmethionine-dependent methyltransferase activity"/>
    <property type="evidence" value="ECO:0007669"/>
    <property type="project" value="InterPro"/>
</dbReference>
<dbReference type="InterPro" id="IPR029063">
    <property type="entry name" value="SAM-dependent_MTases_sf"/>
</dbReference>
<keyword evidence="2" id="KW-0489">Methyltransferase</keyword>
<evidence type="ECO:0000313" key="2">
    <source>
        <dbReference type="EMBL" id="MBB5833631.1"/>
    </source>
</evidence>
<organism evidence="2 3">
    <name type="scientific">Kribbella italica</name>
    <dbReference type="NCBI Taxonomy" id="1540520"/>
    <lineage>
        <taxon>Bacteria</taxon>
        <taxon>Bacillati</taxon>
        <taxon>Actinomycetota</taxon>
        <taxon>Actinomycetes</taxon>
        <taxon>Propionibacteriales</taxon>
        <taxon>Kribbellaceae</taxon>
        <taxon>Kribbella</taxon>
    </lineage>
</organism>